<dbReference type="GO" id="GO:0004588">
    <property type="term" value="F:orotate phosphoribosyltransferase activity"/>
    <property type="evidence" value="ECO:0007669"/>
    <property type="project" value="UniProtKB-UniRule"/>
</dbReference>
<evidence type="ECO:0000256" key="6">
    <source>
        <dbReference type="HAMAP-Rule" id="MF_01208"/>
    </source>
</evidence>
<evidence type="ECO:0000313" key="8">
    <source>
        <dbReference type="EMBL" id="ACY49060.1"/>
    </source>
</evidence>
<gene>
    <name evidence="6" type="primary">pyrE</name>
    <name evidence="8" type="ordered locus">Rmar_2181</name>
</gene>
<dbReference type="Pfam" id="PF00156">
    <property type="entry name" value="Pribosyltran"/>
    <property type="match status" value="1"/>
</dbReference>
<name>D0MDR6_RHOM4</name>
<comment type="subunit">
    <text evidence="6">Homodimer.</text>
</comment>
<feature type="binding site" evidence="6">
    <location>
        <position position="104"/>
    </location>
    <ligand>
        <name>5-phospho-alpha-D-ribose 1-diphosphate</name>
        <dbReference type="ChEBI" id="CHEBI:58017"/>
        <note>ligand shared between dimeric partners</note>
    </ligand>
</feature>
<feature type="binding site" evidence="6">
    <location>
        <position position="106"/>
    </location>
    <ligand>
        <name>5-phospho-alpha-D-ribose 1-diphosphate</name>
        <dbReference type="ChEBI" id="CHEBI:58017"/>
        <note>ligand shared between dimeric partners</note>
    </ligand>
</feature>
<dbReference type="Proteomes" id="UP000002221">
    <property type="component" value="Chromosome"/>
</dbReference>
<dbReference type="OrthoDB" id="9802134at2"/>
<dbReference type="GO" id="GO:0000287">
    <property type="term" value="F:magnesium ion binding"/>
    <property type="evidence" value="ECO:0007669"/>
    <property type="project" value="UniProtKB-UniRule"/>
</dbReference>
<comment type="pathway">
    <text evidence="1 6">Pyrimidine metabolism; UMP biosynthesis via de novo pathway; UMP from orotate: step 1/2.</text>
</comment>
<dbReference type="eggNOG" id="COG0461">
    <property type="taxonomic scope" value="Bacteria"/>
</dbReference>
<evidence type="ECO:0000256" key="5">
    <source>
        <dbReference type="ARBA" id="ARBA00022975"/>
    </source>
</evidence>
<dbReference type="EMBL" id="CP001807">
    <property type="protein sequence ID" value="ACY49060.1"/>
    <property type="molecule type" value="Genomic_DNA"/>
</dbReference>
<dbReference type="NCBIfam" id="TIGR00336">
    <property type="entry name" value="pyrE"/>
    <property type="match status" value="1"/>
</dbReference>
<keyword evidence="6" id="KW-0460">Magnesium</keyword>
<keyword evidence="3 6" id="KW-0328">Glycosyltransferase</keyword>
<protein>
    <recommendedName>
        <fullName evidence="2 6">Orotate phosphoribosyltransferase</fullName>
        <shortName evidence="6">OPRT</shortName>
        <shortName evidence="6">OPRTase</shortName>
        <ecNumber evidence="2 6">2.4.2.10</ecNumber>
    </recommendedName>
</protein>
<organism evidence="8 9">
    <name type="scientific">Rhodothermus marinus (strain ATCC 43812 / DSM 4252 / R-10)</name>
    <name type="common">Rhodothermus obamensis</name>
    <dbReference type="NCBI Taxonomy" id="518766"/>
    <lineage>
        <taxon>Bacteria</taxon>
        <taxon>Pseudomonadati</taxon>
        <taxon>Rhodothermota</taxon>
        <taxon>Rhodothermia</taxon>
        <taxon>Rhodothermales</taxon>
        <taxon>Rhodothermaceae</taxon>
        <taxon>Rhodothermus</taxon>
    </lineage>
</organism>
<dbReference type="InterPro" id="IPR004467">
    <property type="entry name" value="Or_phspho_trans_dom"/>
</dbReference>
<dbReference type="PANTHER" id="PTHR19278">
    <property type="entry name" value="OROTATE PHOSPHORIBOSYLTRANSFERASE"/>
    <property type="match status" value="1"/>
</dbReference>
<dbReference type="AlphaFoldDB" id="D0MDR6"/>
<keyword evidence="5 6" id="KW-0665">Pyrimidine biosynthesis</keyword>
<dbReference type="Gene3D" id="3.40.50.2020">
    <property type="match status" value="1"/>
</dbReference>
<reference evidence="8 9" key="1">
    <citation type="journal article" date="2009" name="Stand. Genomic Sci.">
        <title>Complete genome sequence of Rhodothermus marinus type strain (R-10).</title>
        <authorList>
            <person name="Nolan M."/>
            <person name="Tindall B.J."/>
            <person name="Pomrenke H."/>
            <person name="Lapidus A."/>
            <person name="Copeland A."/>
            <person name="Glavina Del Rio T."/>
            <person name="Lucas S."/>
            <person name="Chen F."/>
            <person name="Tice H."/>
            <person name="Cheng J.F."/>
            <person name="Saunders E."/>
            <person name="Han C."/>
            <person name="Bruce D."/>
            <person name="Goodwin L."/>
            <person name="Chain P."/>
            <person name="Pitluck S."/>
            <person name="Ovchinikova G."/>
            <person name="Pati A."/>
            <person name="Ivanova N."/>
            <person name="Mavromatis K."/>
            <person name="Chen A."/>
            <person name="Palaniappan K."/>
            <person name="Land M."/>
            <person name="Hauser L."/>
            <person name="Chang Y.J."/>
            <person name="Jeffries C.D."/>
            <person name="Brettin T."/>
            <person name="Goker M."/>
            <person name="Bristow J."/>
            <person name="Eisen J.A."/>
            <person name="Markowitz V."/>
            <person name="Hugenholtz P."/>
            <person name="Kyrpides N.C."/>
            <person name="Klenk H.P."/>
            <person name="Detter J.C."/>
        </authorList>
    </citation>
    <scope>NUCLEOTIDE SEQUENCE [LARGE SCALE GENOMIC DNA]</scope>
    <source>
        <strain evidence="9">ATCC 43812 / DSM 4252 / R-10</strain>
    </source>
</reference>
<dbReference type="CDD" id="cd06223">
    <property type="entry name" value="PRTases_typeI"/>
    <property type="match status" value="1"/>
</dbReference>
<sequence>MTPEEALSRQVAAALLTIGAVSFSPDRPFTWASGLKAPIYCDNRLLISYPHLRRTITEGFRQIIEFWELEPDVIAGTATAGIPHAAWLADRMELPMVYVRARPKAHGQGRQIEGRLEPGQQVVLIEDLISTGGSSIAAAEALMAADAHVLAVLAIFTYGFPEAEMRFAQAEIPLHTLTNLSVLLEVAREHGLLDERAMTVLEDWRVDPYGWSEAHSE</sequence>
<evidence type="ECO:0000313" key="9">
    <source>
        <dbReference type="Proteomes" id="UP000002221"/>
    </source>
</evidence>
<evidence type="ECO:0000256" key="2">
    <source>
        <dbReference type="ARBA" id="ARBA00011971"/>
    </source>
</evidence>
<comment type="catalytic activity">
    <reaction evidence="6">
        <text>orotidine 5'-phosphate + diphosphate = orotate + 5-phospho-alpha-D-ribose 1-diphosphate</text>
        <dbReference type="Rhea" id="RHEA:10380"/>
        <dbReference type="ChEBI" id="CHEBI:30839"/>
        <dbReference type="ChEBI" id="CHEBI:33019"/>
        <dbReference type="ChEBI" id="CHEBI:57538"/>
        <dbReference type="ChEBI" id="CHEBI:58017"/>
        <dbReference type="EC" id="2.4.2.10"/>
    </reaction>
</comment>
<keyword evidence="4 6" id="KW-0808">Transferase</keyword>
<dbReference type="InterPro" id="IPR023031">
    <property type="entry name" value="OPRT"/>
</dbReference>
<feature type="domain" description="Phosphoribosyltransferase" evidence="7">
    <location>
        <begin position="56"/>
        <end position="149"/>
    </location>
</feature>
<dbReference type="PANTHER" id="PTHR19278:SF9">
    <property type="entry name" value="URIDINE 5'-MONOPHOSPHATE SYNTHASE"/>
    <property type="match status" value="1"/>
</dbReference>
<comment type="similarity">
    <text evidence="6">Belongs to the purine/pyrimidine phosphoribosyltransferase family. PyrE subfamily.</text>
</comment>
<dbReference type="HAMAP" id="MF_01208">
    <property type="entry name" value="PyrE"/>
    <property type="match status" value="1"/>
</dbReference>
<comment type="cofactor">
    <cofactor evidence="6">
        <name>Mg(2+)</name>
        <dbReference type="ChEBI" id="CHEBI:18420"/>
    </cofactor>
</comment>
<feature type="binding site" evidence="6">
    <location>
        <position position="130"/>
    </location>
    <ligand>
        <name>orotate</name>
        <dbReference type="ChEBI" id="CHEBI:30839"/>
    </ligand>
</feature>
<evidence type="ECO:0000256" key="3">
    <source>
        <dbReference type="ARBA" id="ARBA00022676"/>
    </source>
</evidence>
<dbReference type="EC" id="2.4.2.10" evidence="2 6"/>
<comment type="caution">
    <text evidence="6">Lacks conserved residue(s) required for the propagation of feature annotation.</text>
</comment>
<dbReference type="RefSeq" id="WP_012844670.1">
    <property type="nucleotide sequence ID" value="NC_013501.1"/>
</dbReference>
<feature type="binding site" description="in other chain" evidence="6">
    <location>
        <begin position="126"/>
        <end position="134"/>
    </location>
    <ligand>
        <name>5-phospho-alpha-D-ribose 1-diphosphate</name>
        <dbReference type="ChEBI" id="CHEBI:58017"/>
        <note>ligand shared between dimeric partners</note>
    </ligand>
</feature>
<proteinExistence type="inferred from homology"/>
<keyword evidence="9" id="KW-1185">Reference proteome</keyword>
<dbReference type="KEGG" id="rmr:Rmar_2181"/>
<dbReference type="GO" id="GO:0019856">
    <property type="term" value="P:pyrimidine nucleobase biosynthetic process"/>
    <property type="evidence" value="ECO:0007669"/>
    <property type="project" value="TreeGrafter"/>
</dbReference>
<evidence type="ECO:0000256" key="1">
    <source>
        <dbReference type="ARBA" id="ARBA00004889"/>
    </source>
</evidence>
<dbReference type="SUPFAM" id="SSF53271">
    <property type="entry name" value="PRTase-like"/>
    <property type="match status" value="1"/>
</dbReference>
<dbReference type="GO" id="GO:0044205">
    <property type="term" value="P:'de novo' UMP biosynthetic process"/>
    <property type="evidence" value="ECO:0007669"/>
    <property type="project" value="UniProtKB-UniRule"/>
</dbReference>
<accession>D0MDR6</accession>
<dbReference type="InterPro" id="IPR000836">
    <property type="entry name" value="PRTase_dom"/>
</dbReference>
<dbReference type="InterPro" id="IPR029057">
    <property type="entry name" value="PRTase-like"/>
</dbReference>
<evidence type="ECO:0000259" key="7">
    <source>
        <dbReference type="Pfam" id="PF00156"/>
    </source>
</evidence>
<dbReference type="HOGENOM" id="CLU_074878_1_1_10"/>
<dbReference type="STRING" id="518766.Rmar_2181"/>
<feature type="binding site" evidence="6">
    <location>
        <position position="100"/>
    </location>
    <ligand>
        <name>5-phospho-alpha-D-ribose 1-diphosphate</name>
        <dbReference type="ChEBI" id="CHEBI:58017"/>
        <note>ligand shared between dimeric partners</note>
    </ligand>
</feature>
<dbReference type="UniPathway" id="UPA00070">
    <property type="reaction ID" value="UER00119"/>
</dbReference>
<evidence type="ECO:0000256" key="4">
    <source>
        <dbReference type="ARBA" id="ARBA00022679"/>
    </source>
</evidence>
<comment type="function">
    <text evidence="6">Catalyzes the transfer of a ribosyl phosphate group from 5-phosphoribose 1-diphosphate to orotate, leading to the formation of orotidine monophosphate (OMP).</text>
</comment>